<dbReference type="KEGG" id="ypm:YP_1262"/>
<reference evidence="9" key="3">
    <citation type="journal article" date="2004" name="DNA Res.">
        <title>Complete genome sequence of Yersinia pestis strain 91001, an isolate avirulent to humans.</title>
        <authorList>
            <person name="Song Y."/>
            <person name="Tong Z."/>
            <person name="Wang J."/>
            <person name="Wang L."/>
            <person name="Guo Z."/>
            <person name="Han Y."/>
            <person name="Zhang J."/>
            <person name="Pei D."/>
            <person name="Zhou D."/>
            <person name="Qin H."/>
            <person name="Pang X."/>
            <person name="Han Y."/>
            <person name="Zhai J."/>
            <person name="Li M."/>
            <person name="Cui B."/>
            <person name="Qi Z."/>
            <person name="Jin L."/>
            <person name="Dai R."/>
            <person name="Chen F."/>
            <person name="Li S."/>
            <person name="Ye C."/>
            <person name="Du Z."/>
            <person name="Lin W."/>
            <person name="Wang J."/>
            <person name="Yu J."/>
            <person name="Yang H."/>
            <person name="Wang J."/>
            <person name="Huang P."/>
            <person name="Yang R."/>
        </authorList>
    </citation>
    <scope>NUCLEOTIDE SEQUENCE [LARGE SCALE GENOMIC DNA]</scope>
    <source>
        <strain evidence="9">91001 / Biovar Mediaevalis</strain>
    </source>
</reference>
<accession>Q74VN4</accession>
<dbReference type="AlphaFoldDB" id="Q8D032"/>
<dbReference type="Proteomes" id="UP000002490">
    <property type="component" value="Chromosome"/>
</dbReference>
<dbReference type="DNASU" id="1147798"/>
<dbReference type="GO" id="GO:0030313">
    <property type="term" value="C:cell envelope"/>
    <property type="evidence" value="ECO:0007669"/>
    <property type="project" value="UniProtKB-ARBA"/>
</dbReference>
<dbReference type="InterPro" id="IPR006059">
    <property type="entry name" value="SBP"/>
</dbReference>
<comment type="subcellular location">
    <subcellularLocation>
        <location evidence="1 6">Periplasm</location>
    </subcellularLocation>
</comment>
<dbReference type="NCBIfam" id="NF007962">
    <property type="entry name" value="PRK10682.1"/>
    <property type="match status" value="1"/>
</dbReference>
<evidence type="ECO:0000313" key="9">
    <source>
        <dbReference type="Proteomes" id="UP000001019"/>
    </source>
</evidence>
<accession>Q8D032</accession>
<evidence type="ECO:0000313" key="7">
    <source>
        <dbReference type="EMBL" id="AAM86402.1"/>
    </source>
</evidence>
<dbReference type="GO" id="GO:0019808">
    <property type="term" value="F:polyamine binding"/>
    <property type="evidence" value="ECO:0007669"/>
    <property type="project" value="InterPro"/>
</dbReference>
<comment type="similarity">
    <text evidence="2 6">Belongs to the bacterial solute-binding protein PotD/PotF family.</text>
</comment>
<evidence type="ECO:0000313" key="10">
    <source>
        <dbReference type="Proteomes" id="UP000002490"/>
    </source>
</evidence>
<reference evidence="8" key="2">
    <citation type="submission" date="2003-04" db="EMBL/GenBank/DDBJ databases">
        <authorList>
            <person name="Song Y."/>
            <person name="Tong Z."/>
            <person name="Wang L."/>
            <person name="Han Y."/>
            <person name="Zhang J."/>
            <person name="Pei D."/>
            <person name="Wang J."/>
            <person name="Zhou D."/>
            <person name="Han Y."/>
            <person name="Pang X."/>
            <person name="Zhai J."/>
            <person name="Chen F."/>
            <person name="Qin H."/>
            <person name="Wang J."/>
            <person name="Li S."/>
            <person name="Guo Z."/>
            <person name="Ye C."/>
            <person name="Du Z."/>
            <person name="Lin W."/>
            <person name="Wang J."/>
            <person name="Yu J."/>
            <person name="Yang H."/>
            <person name="Wang J."/>
            <person name="Huang P."/>
            <person name="Yang R."/>
        </authorList>
    </citation>
    <scope>NUCLEOTIDE SEQUENCE</scope>
    <source>
        <strain evidence="8">91001</strain>
    </source>
</reference>
<reference evidence="8" key="4">
    <citation type="submission" date="2016-05" db="EMBL/GenBank/DDBJ databases">
        <title>Reannotation of Yersinia pestis strain 91001 based on omics data.</title>
        <authorList>
            <person name="Yiqing M."/>
        </authorList>
    </citation>
    <scope>NUCLEOTIDE SEQUENCE</scope>
    <source>
        <strain evidence="8">91001</strain>
    </source>
</reference>
<evidence type="ECO:0000313" key="8">
    <source>
        <dbReference type="EMBL" id="AAS61505.1"/>
    </source>
</evidence>
<organism evidence="7 10">
    <name type="scientific">Yersinia pestis</name>
    <dbReference type="NCBI Taxonomy" id="632"/>
    <lineage>
        <taxon>Bacteria</taxon>
        <taxon>Pseudomonadati</taxon>
        <taxon>Pseudomonadota</taxon>
        <taxon>Gammaproteobacteria</taxon>
        <taxon>Enterobacterales</taxon>
        <taxon>Yersiniaceae</taxon>
        <taxon>Yersinia</taxon>
    </lineage>
</organism>
<dbReference type="EMBL" id="AE017042">
    <property type="protein sequence ID" value="AAS61505.1"/>
    <property type="molecule type" value="Genomic_DNA"/>
</dbReference>
<keyword evidence="4" id="KW-0732">Signal</keyword>
<sequence length="408" mass="45154">MHSHASVLGDDGARKATALYLIRYTFNALFYPLFWRSLRMFTQRKKWLSGVAAGLLMAASVSASAEEKILHIYNWSDYIAPDTLANFQKETGIKVVYDVFDSNEVLEGKLMAGSTGFDLVVPSASFLERQLSAGVFKPLDKSKLPNEKNLDPELLALVSKHDPDNKYAIPYLWATTGIGYNVEKVKAVLGEDAPVNSWDLVLKPENLEKLKSCGVSFLDAPSEIFATVLNYLGKDPNSTLTADYTGSATDLLLKLRPNIRYFHSSQYINDLANGDICVAVGWAGDIMQASNRAKEAKNGVNVAYSIPKEGALAFFDVFAMPTDAKNQDEAYQFLNYLMRPDVIANISNHVFYANANQAATPLVNAEVRDNPGIYPPADVRAKMFTLKVQDPKIDRVITRAWTKVKSGK</sequence>
<dbReference type="InterPro" id="IPR001188">
    <property type="entry name" value="Sperm_putr-bd"/>
</dbReference>
<gene>
    <name evidence="7" type="primary">potF</name>
    <name evidence="7" type="ordered locus">y2851</name>
    <name evidence="8" type="ordered locus">YP_1262</name>
</gene>
<protein>
    <recommendedName>
        <fullName evidence="6">Putrescine-binding periplasmic protein</fullName>
    </recommendedName>
</protein>
<dbReference type="GO" id="GO:0015846">
    <property type="term" value="P:polyamine transport"/>
    <property type="evidence" value="ECO:0007669"/>
    <property type="project" value="InterPro"/>
</dbReference>
<dbReference type="Proteomes" id="UP000001019">
    <property type="component" value="Chromosome"/>
</dbReference>
<dbReference type="SUPFAM" id="SSF53850">
    <property type="entry name" value="Periplasmic binding protein-like II"/>
    <property type="match status" value="1"/>
</dbReference>
<keyword evidence="5 6" id="KW-0574">Periplasm</keyword>
<dbReference type="KEGG" id="ypk:y2851"/>
<dbReference type="FunFam" id="3.40.190.10:FF:000049">
    <property type="entry name" value="Putrescine-binding periplasmic protein"/>
    <property type="match status" value="1"/>
</dbReference>
<evidence type="ECO:0000256" key="2">
    <source>
        <dbReference type="ARBA" id="ARBA00007173"/>
    </source>
</evidence>
<dbReference type="EnsemblBacteria" id="AAS61505">
    <property type="protein sequence ID" value="AAS61505"/>
    <property type="gene ID" value="YP_1262"/>
</dbReference>
<dbReference type="PANTHER" id="PTHR30222">
    <property type="entry name" value="SPERMIDINE/PUTRESCINE-BINDING PERIPLASMIC PROTEIN"/>
    <property type="match status" value="1"/>
</dbReference>
<comment type="function">
    <text evidence="6">Required for the activity of the bacterial periplasmic transport system of putrescine.</text>
</comment>
<evidence type="ECO:0000256" key="6">
    <source>
        <dbReference type="PIRNR" id="PIRNR019574"/>
    </source>
</evidence>
<keyword evidence="3 6" id="KW-0813">Transport</keyword>
<evidence type="ECO:0000256" key="3">
    <source>
        <dbReference type="ARBA" id="ARBA00022448"/>
    </source>
</evidence>
<evidence type="ECO:0000256" key="5">
    <source>
        <dbReference type="ARBA" id="ARBA00022764"/>
    </source>
</evidence>
<dbReference type="EMBL" id="AE009952">
    <property type="protein sequence ID" value="AAM86402.1"/>
    <property type="molecule type" value="Genomic_DNA"/>
</dbReference>
<dbReference type="CDD" id="cd13659">
    <property type="entry name" value="PBP2_PotF"/>
    <property type="match status" value="1"/>
</dbReference>
<dbReference type="PANTHER" id="PTHR30222:SF18">
    <property type="entry name" value="BIFUNCTIONAL POLYHYDROXYBUTYRATE SYNTHASE _ ABC TRANSPORTER PERIPLASMIC BINDING PROTEIN-RELATED"/>
    <property type="match status" value="1"/>
</dbReference>
<proteinExistence type="inferred from homology"/>
<dbReference type="HOGENOM" id="CLU_026974_1_4_6"/>
<evidence type="ECO:0000256" key="1">
    <source>
        <dbReference type="ARBA" id="ARBA00004418"/>
    </source>
</evidence>
<evidence type="ECO:0000256" key="4">
    <source>
        <dbReference type="ARBA" id="ARBA00022729"/>
    </source>
</evidence>
<dbReference type="Gene3D" id="3.40.190.10">
    <property type="entry name" value="Periplasmic binding protein-like II"/>
    <property type="match status" value="2"/>
</dbReference>
<dbReference type="PRINTS" id="PR00909">
    <property type="entry name" value="SPERMDNBNDNG"/>
</dbReference>
<reference evidence="7 10" key="1">
    <citation type="journal article" date="2002" name="J. Bacteriol.">
        <title>Genome sequence of Yersinia pestis KIM.</title>
        <authorList>
            <person name="Deng W."/>
            <person name="Burland V."/>
            <person name="Plunkett G.III."/>
            <person name="Boutin A."/>
            <person name="Mayhew G.F."/>
            <person name="Liss P."/>
            <person name="Perna N.T."/>
            <person name="Rose D.J."/>
            <person name="Mau B."/>
            <person name="Zhou S."/>
            <person name="Schwartz D.C."/>
            <person name="Fetherston J.D."/>
            <person name="Lindler L.E."/>
            <person name="Brubaker R.R."/>
            <person name="Plana G.V."/>
            <person name="Straley S.C."/>
            <person name="McDonough K.A."/>
            <person name="Nilles M.L."/>
            <person name="Matson J.S."/>
            <person name="Blattner F.R."/>
            <person name="Perry R.D."/>
        </authorList>
    </citation>
    <scope>NUCLEOTIDE SEQUENCE [LARGE SCALE GENOMIC DNA]</scope>
    <source>
        <strain evidence="7">KIM</strain>
        <strain evidence="10">KIM10+ / Biovar Mediaevalis</strain>
    </source>
</reference>
<dbReference type="GO" id="GO:0042597">
    <property type="term" value="C:periplasmic space"/>
    <property type="evidence" value="ECO:0007669"/>
    <property type="project" value="UniProtKB-SubCell"/>
</dbReference>
<name>Q8D032_YERPE</name>
<dbReference type="PIRSF" id="PIRSF019574">
    <property type="entry name" value="Periplasmic_polyamine_BP"/>
    <property type="match status" value="1"/>
</dbReference>
<dbReference type="Pfam" id="PF13416">
    <property type="entry name" value="SBP_bac_8"/>
    <property type="match status" value="1"/>
</dbReference>